<dbReference type="InterPro" id="IPR003593">
    <property type="entry name" value="AAA+_ATPase"/>
</dbReference>
<accession>A0A542YK61</accession>
<evidence type="ECO:0000313" key="6">
    <source>
        <dbReference type="Proteomes" id="UP000317998"/>
    </source>
</evidence>
<evidence type="ECO:0000259" key="4">
    <source>
        <dbReference type="PROSITE" id="PS50901"/>
    </source>
</evidence>
<keyword evidence="6" id="KW-1185">Reference proteome</keyword>
<organism evidence="5 6">
    <name type="scientific">Homoserinimonas aerilata</name>
    <dbReference type="NCBI Taxonomy" id="1162970"/>
    <lineage>
        <taxon>Bacteria</taxon>
        <taxon>Bacillati</taxon>
        <taxon>Actinomycetota</taxon>
        <taxon>Actinomycetes</taxon>
        <taxon>Micrococcales</taxon>
        <taxon>Microbacteriaceae</taxon>
        <taxon>Homoserinimonas</taxon>
    </lineage>
</organism>
<feature type="binding site" evidence="3">
    <location>
        <begin position="425"/>
        <end position="432"/>
    </location>
    <ligand>
        <name>ATP</name>
        <dbReference type="ChEBI" id="CHEBI:30616"/>
    </ligand>
</feature>
<proteinExistence type="predicted"/>
<protein>
    <submittedName>
        <fullName evidence="5">S-DNA-T family DNA segregation ATPase FtsK/SpoIIIE</fullName>
    </submittedName>
</protein>
<name>A0A542YK61_9MICO</name>
<dbReference type="GO" id="GO:0003677">
    <property type="term" value="F:DNA binding"/>
    <property type="evidence" value="ECO:0007669"/>
    <property type="project" value="InterPro"/>
</dbReference>
<dbReference type="PANTHER" id="PTHR22683:SF1">
    <property type="entry name" value="TYPE VII SECRETION SYSTEM PROTEIN ESSC"/>
    <property type="match status" value="1"/>
</dbReference>
<reference evidence="5 6" key="1">
    <citation type="submission" date="2019-06" db="EMBL/GenBank/DDBJ databases">
        <title>Sequencing the genomes of 1000 actinobacteria strains.</title>
        <authorList>
            <person name="Klenk H.-P."/>
        </authorList>
    </citation>
    <scope>NUCLEOTIDE SEQUENCE [LARGE SCALE GENOMIC DNA]</scope>
    <source>
        <strain evidence="5 6">DSM 26477</strain>
    </source>
</reference>
<evidence type="ECO:0000256" key="1">
    <source>
        <dbReference type="ARBA" id="ARBA00022741"/>
    </source>
</evidence>
<dbReference type="PROSITE" id="PS50901">
    <property type="entry name" value="FTSK"/>
    <property type="match status" value="1"/>
</dbReference>
<dbReference type="CDD" id="cd01127">
    <property type="entry name" value="TrwB_TraG_TraD_VirD4"/>
    <property type="match status" value="1"/>
</dbReference>
<dbReference type="SUPFAM" id="SSF52540">
    <property type="entry name" value="P-loop containing nucleoside triphosphate hydrolases"/>
    <property type="match status" value="2"/>
</dbReference>
<keyword evidence="2 3" id="KW-0067">ATP-binding</keyword>
<evidence type="ECO:0000256" key="2">
    <source>
        <dbReference type="ARBA" id="ARBA00022840"/>
    </source>
</evidence>
<gene>
    <name evidence="5" type="ORF">FB562_1577</name>
</gene>
<dbReference type="Gene3D" id="3.40.50.300">
    <property type="entry name" value="P-loop containing nucleotide triphosphate hydrolases"/>
    <property type="match status" value="3"/>
</dbReference>
<evidence type="ECO:0000256" key="3">
    <source>
        <dbReference type="PROSITE-ProRule" id="PRU00289"/>
    </source>
</evidence>
<feature type="domain" description="FtsK" evidence="4">
    <location>
        <begin position="407"/>
        <end position="599"/>
    </location>
</feature>
<dbReference type="GO" id="GO:0005524">
    <property type="term" value="F:ATP binding"/>
    <property type="evidence" value="ECO:0007669"/>
    <property type="project" value="UniProtKB-UniRule"/>
</dbReference>
<dbReference type="SMART" id="SM00382">
    <property type="entry name" value="AAA"/>
    <property type="match status" value="2"/>
</dbReference>
<dbReference type="AlphaFoldDB" id="A0A542YK61"/>
<keyword evidence="1 3" id="KW-0547">Nucleotide-binding</keyword>
<evidence type="ECO:0000313" key="5">
    <source>
        <dbReference type="EMBL" id="TQL48483.1"/>
    </source>
</evidence>
<dbReference type="PANTHER" id="PTHR22683">
    <property type="entry name" value="SPORULATION PROTEIN RELATED"/>
    <property type="match status" value="1"/>
</dbReference>
<dbReference type="InterPro" id="IPR027417">
    <property type="entry name" value="P-loop_NTPase"/>
</dbReference>
<dbReference type="EMBL" id="VFOM01000001">
    <property type="protein sequence ID" value="TQL48483.1"/>
    <property type="molecule type" value="Genomic_DNA"/>
</dbReference>
<dbReference type="Pfam" id="PF01580">
    <property type="entry name" value="FtsK_SpoIIIE"/>
    <property type="match status" value="1"/>
</dbReference>
<dbReference type="Proteomes" id="UP000317998">
    <property type="component" value="Unassembled WGS sequence"/>
</dbReference>
<comment type="caution">
    <text evidence="5">The sequence shown here is derived from an EMBL/GenBank/DDBJ whole genome shotgun (WGS) entry which is preliminary data.</text>
</comment>
<sequence length="1007" mass="104689">MLWACLVTISSQLARPLSERSPAMVGAGAVGLDSGGGISIPLPRGIETTPPFRFPIVATLAPVVVSLAMWAITHSPFALMFAVLGPVIAIGSLVDSRLQARRTSRRELARFLLDAEGTREQIAGAKEAVVVGLSAAVRSPRGLLAAHVHDPERWRHDSGPLPVLVGRGTLPSGITLSGGQDGSGQLPAAATEVVEALRRDASTIDDAPVLLDARLGLGVCGRGVAASSYARGLIMQLAAALSPDVVELRVGEGFGEWAHALPHNRGSVAEPGRMEFLSSQRERADRLDRAGLRIVVALAESVELLPRDCRVGLAVAGGEIALLRHPSMESAERGSAGFPRVLRGELVSAGDAARFASVLREAAQIEGLGAAAPQPPASVAFASLEHPSPPGGVPVTGLPAVFAASADGAVQLDLVTEGPHAIVGGTTGSGKSELLISWVLGMAAAHPPERVTFLLVDFKGGSSFGAVEALPHSVGLITDLDPFSARRALESLRAELRHREQVFARRGARSIDELMAAAEASGSRPALPRLVVVVDEFAAMVADFPELHALFADVAARGRSLGVHLILCTQRPAGALRDNVMANCTLRLSLRVNNGADSTAVIGVPDAAALPPHPIGRAYLSSAGGPPRLAQLAIATAADAAAVSARWADSAPARRPWLAPLPAVLPASHPAFRAAGAEVPEGALAFGLRDLPQEQSQPVAAWHPATEGNLLAVGGQSSGKSSLLAALHGVAGERAMLLPGDVEGAWDALAGLTGAAPESAAPDVLLVDDVDALIGRFGDAQRPLVMEMLTALLRDGGGRGIRVAMTARRLTSAVHSLSGLCDSRILLRMPSRQDHVMAGGEGADHDPQLPPGGGQWRGRRLQIAWIPEAERMLPVASATRCPFGALAQGPLVVISTRAQAIRVLLEHVAPGRVTGPDAVPAAMPNSPDAEQAARIVVADPQEWQLHWAALATLRRRSPLLFDRCTASEFRSLSGSGLVPPPLGREPGGAWLLGDQGLVKRIQLPRGF</sequence>
<dbReference type="InterPro" id="IPR050206">
    <property type="entry name" value="FtsK/SpoIIIE/SftA"/>
</dbReference>
<dbReference type="InterPro" id="IPR002543">
    <property type="entry name" value="FtsK_dom"/>
</dbReference>